<feature type="transmembrane region" description="Helical" evidence="1">
    <location>
        <begin position="75"/>
        <end position="97"/>
    </location>
</feature>
<keyword evidence="1" id="KW-0812">Transmembrane</keyword>
<evidence type="ECO:0000313" key="3">
    <source>
        <dbReference type="Proteomes" id="UP000639772"/>
    </source>
</evidence>
<sequence length="526" mass="58437">MSSGFHVESGIATLELSDLRNRNAASCVEETCCLPLKYYLSRFSFQRLAVSVVYFVLIFAVPNRQMLFREKMLDFQLWMLQLAVFVSFSCVLASQGLDGEGGSLKTAVFLSPPFFLKPGSVVDKHYFDIPFPRGHIALKNFVGEVIDENGNPVPLHETYLHHWVVVRYYGDKGAIDDVHSSKFIMARNSGPCKNTLGQYFGLGSETRKTDTWVPDPYGIEVGNPIEIPDGYEERWMLNVHAIDTRDVKDRLGCTECKCSLYNVTENEFGQPLASGYVGGLHCCYDKTQCRVKEENMGDLRKLYLKYIVKWVDWDPSIVPVKIYILDVTDTGDHPSSSSAVQALSNCKVEYIVLPCDSTGKNKEDCVDVKKTNIILPRGGEIVYGVAHQHTGGTGSALYGEDGQLLCSSTPFYGKGTKAGDEEGYIVGMSTCYPKPSTVKVKSGELLTVVSNYSSTQMHTGVMGLFYILVAEQQPPQKTMLTESLTTVLAESWWIALIACGFVAIVAAAIYRRGHETESYEMVIDRA</sequence>
<evidence type="ECO:0000256" key="1">
    <source>
        <dbReference type="SAM" id="Phobius"/>
    </source>
</evidence>
<feature type="transmembrane region" description="Helical" evidence="1">
    <location>
        <begin position="492"/>
        <end position="510"/>
    </location>
</feature>
<comment type="caution">
    <text evidence="2">The sequence shown here is derived from an EMBL/GenBank/DDBJ whole genome shotgun (WGS) entry which is preliminary data.</text>
</comment>
<dbReference type="OrthoDB" id="1923469at2759"/>
<dbReference type="Pfam" id="PF07712">
    <property type="entry name" value="SURNod19"/>
    <property type="match status" value="1"/>
</dbReference>
<accession>A0A835PIA1</accession>
<dbReference type="AlphaFoldDB" id="A0A835PIA1"/>
<feature type="transmembrane region" description="Helical" evidence="1">
    <location>
        <begin position="44"/>
        <end position="63"/>
    </location>
</feature>
<keyword evidence="1" id="KW-1133">Transmembrane helix</keyword>
<dbReference type="InterPro" id="IPR011692">
    <property type="entry name" value="Stress_up-reg_Nod19"/>
</dbReference>
<reference evidence="2 3" key="1">
    <citation type="journal article" date="2020" name="Nat. Food">
        <title>A phased Vanilla planifolia genome enables genetic improvement of flavour and production.</title>
        <authorList>
            <person name="Hasing T."/>
            <person name="Tang H."/>
            <person name="Brym M."/>
            <person name="Khazi F."/>
            <person name="Huang T."/>
            <person name="Chambers A.H."/>
        </authorList>
    </citation>
    <scope>NUCLEOTIDE SEQUENCE [LARGE SCALE GENOMIC DNA]</scope>
    <source>
        <tissue evidence="2">Leaf</tissue>
    </source>
</reference>
<dbReference type="PANTHER" id="PTHR33390">
    <property type="entry name" value="STRESS UP-REGULATED NOD 19 PROTEIN"/>
    <property type="match status" value="1"/>
</dbReference>
<gene>
    <name evidence="2" type="ORF">HPP92_025013</name>
</gene>
<organism evidence="2 3">
    <name type="scientific">Vanilla planifolia</name>
    <name type="common">Vanilla</name>
    <dbReference type="NCBI Taxonomy" id="51239"/>
    <lineage>
        <taxon>Eukaryota</taxon>
        <taxon>Viridiplantae</taxon>
        <taxon>Streptophyta</taxon>
        <taxon>Embryophyta</taxon>
        <taxon>Tracheophyta</taxon>
        <taxon>Spermatophyta</taxon>
        <taxon>Magnoliopsida</taxon>
        <taxon>Liliopsida</taxon>
        <taxon>Asparagales</taxon>
        <taxon>Orchidaceae</taxon>
        <taxon>Vanilloideae</taxon>
        <taxon>Vanilleae</taxon>
        <taxon>Vanilla</taxon>
    </lineage>
</organism>
<dbReference type="Proteomes" id="UP000639772">
    <property type="component" value="Unassembled WGS sequence"/>
</dbReference>
<proteinExistence type="predicted"/>
<name>A0A835PIA1_VANPL</name>
<evidence type="ECO:0000313" key="2">
    <source>
        <dbReference type="EMBL" id="KAG0453709.1"/>
    </source>
</evidence>
<dbReference type="PANTHER" id="PTHR33390:SF1">
    <property type="entry name" value="STRESS UP-REGULATED NOD 19 PROTEIN"/>
    <property type="match status" value="1"/>
</dbReference>
<evidence type="ECO:0008006" key="4">
    <source>
        <dbReference type="Google" id="ProtNLM"/>
    </source>
</evidence>
<dbReference type="EMBL" id="JADCNM010000014">
    <property type="protein sequence ID" value="KAG0453709.1"/>
    <property type="molecule type" value="Genomic_DNA"/>
</dbReference>
<keyword evidence="1" id="KW-0472">Membrane</keyword>
<protein>
    <recommendedName>
        <fullName evidence="4">Stress up-regulated Nod 19 protein</fullName>
    </recommendedName>
</protein>